<evidence type="ECO:0000313" key="4">
    <source>
        <dbReference type="Proteomes" id="UP001236369"/>
    </source>
</evidence>
<dbReference type="RefSeq" id="WP_238247426.1">
    <property type="nucleotide sequence ID" value="NZ_BPQX01000010.1"/>
</dbReference>
<proteinExistence type="predicted"/>
<feature type="compositionally biased region" description="Basic and acidic residues" evidence="1">
    <location>
        <begin position="1"/>
        <end position="10"/>
    </location>
</feature>
<feature type="region of interest" description="Disordered" evidence="1">
    <location>
        <begin position="1"/>
        <end position="31"/>
    </location>
</feature>
<evidence type="ECO:0000313" key="3">
    <source>
        <dbReference type="EMBL" id="MDQ0441302.1"/>
    </source>
</evidence>
<dbReference type="EMBL" id="JAUSVV010000001">
    <property type="protein sequence ID" value="MDQ0441302.1"/>
    <property type="molecule type" value="Genomic_DNA"/>
</dbReference>
<evidence type="ECO:0000259" key="2">
    <source>
        <dbReference type="Pfam" id="PF18557"/>
    </source>
</evidence>
<organism evidence="3 4">
    <name type="scientific">Methylobacterium persicinum</name>
    <dbReference type="NCBI Taxonomy" id="374426"/>
    <lineage>
        <taxon>Bacteria</taxon>
        <taxon>Pseudomonadati</taxon>
        <taxon>Pseudomonadota</taxon>
        <taxon>Alphaproteobacteria</taxon>
        <taxon>Hyphomicrobiales</taxon>
        <taxon>Methylobacteriaceae</taxon>
        <taxon>Methylobacterium</taxon>
    </lineage>
</organism>
<dbReference type="Proteomes" id="UP001236369">
    <property type="component" value="Unassembled WGS sequence"/>
</dbReference>
<sequence length="81" mass="8887">MAQDHGDRADTATIRAGPEPGAPQRGRAAIDADSRARIGRELQRHYAQILALPIPDHLRALVDDLTRQGEASERAARELPR</sequence>
<dbReference type="InterPro" id="IPR041649">
    <property type="entry name" value="NepR"/>
</dbReference>
<evidence type="ECO:0000256" key="1">
    <source>
        <dbReference type="SAM" id="MobiDB-lite"/>
    </source>
</evidence>
<protein>
    <recommendedName>
        <fullName evidence="2">Anti-sigma factor NepR domain-containing protein</fullName>
    </recommendedName>
</protein>
<reference evidence="3 4" key="1">
    <citation type="submission" date="2023-07" db="EMBL/GenBank/DDBJ databases">
        <title>Genomic Encyclopedia of Type Strains, Phase IV (KMG-IV): sequencing the most valuable type-strain genomes for metagenomic binning, comparative biology and taxonomic classification.</title>
        <authorList>
            <person name="Goeker M."/>
        </authorList>
    </citation>
    <scope>NUCLEOTIDE SEQUENCE [LARGE SCALE GENOMIC DNA]</scope>
    <source>
        <strain evidence="3 4">DSM 19562</strain>
    </source>
</reference>
<gene>
    <name evidence="3" type="ORF">QO016_000779</name>
</gene>
<keyword evidence="4" id="KW-1185">Reference proteome</keyword>
<name>A0ABU0HG70_9HYPH</name>
<feature type="domain" description="Anti-sigma factor NepR" evidence="2">
    <location>
        <begin position="35"/>
        <end position="68"/>
    </location>
</feature>
<comment type="caution">
    <text evidence="3">The sequence shown here is derived from an EMBL/GenBank/DDBJ whole genome shotgun (WGS) entry which is preliminary data.</text>
</comment>
<accession>A0ABU0HG70</accession>
<dbReference type="Pfam" id="PF18557">
    <property type="entry name" value="NepR"/>
    <property type="match status" value="1"/>
</dbReference>